<dbReference type="Proteomes" id="UP000217103">
    <property type="component" value="Unassembled WGS sequence"/>
</dbReference>
<keyword evidence="3" id="KW-1185">Reference proteome</keyword>
<evidence type="ECO:0000313" key="3">
    <source>
        <dbReference type="Proteomes" id="UP000217103"/>
    </source>
</evidence>
<dbReference type="InterPro" id="IPR011990">
    <property type="entry name" value="TPR-like_helical_dom_sf"/>
</dbReference>
<sequence length="115" mass="12781">MEILPQLDRIAATGRPDVQAFVACMNLEYLGNTAKAYRLFKESAAAGHPAGQRGLGYMLLGGLVLKKTNGKPLGFLRPLPEPVMFTLYTIFLGCMRPVWGLSVMKRNQKLCWVRP</sequence>
<name>A0A1H1FSR2_9ACTN</name>
<dbReference type="AlphaFoldDB" id="A0A1H1FSR2"/>
<dbReference type="EMBL" id="FNKK01000002">
    <property type="protein sequence ID" value="SDR03954.1"/>
    <property type="molecule type" value="Genomic_DNA"/>
</dbReference>
<reference evidence="2 3" key="1">
    <citation type="submission" date="2016-10" db="EMBL/GenBank/DDBJ databases">
        <authorList>
            <person name="de Groot N.N."/>
        </authorList>
    </citation>
    <scope>NUCLEOTIDE SEQUENCE [LARGE SCALE GENOMIC DNA]</scope>
    <source>
        <strain evidence="2 3">DSM 43794</strain>
    </source>
</reference>
<dbReference type="SUPFAM" id="SSF81901">
    <property type="entry name" value="HCP-like"/>
    <property type="match status" value="1"/>
</dbReference>
<evidence type="ECO:0008006" key="4">
    <source>
        <dbReference type="Google" id="ProtNLM"/>
    </source>
</evidence>
<proteinExistence type="predicted"/>
<dbReference type="STRING" id="35622.SAMN04489764_3158"/>
<evidence type="ECO:0000256" key="1">
    <source>
        <dbReference type="SAM" id="Phobius"/>
    </source>
</evidence>
<keyword evidence="1" id="KW-0472">Membrane</keyword>
<accession>A0A1H1FSR2</accession>
<dbReference type="Gene3D" id="1.25.40.10">
    <property type="entry name" value="Tetratricopeptide repeat domain"/>
    <property type="match status" value="1"/>
</dbReference>
<protein>
    <recommendedName>
        <fullName evidence="4">Sel1 repeat-containing protein</fullName>
    </recommendedName>
</protein>
<gene>
    <name evidence="2" type="ORF">SAMN04489764_3158</name>
</gene>
<keyword evidence="1" id="KW-1133">Transmembrane helix</keyword>
<evidence type="ECO:0000313" key="2">
    <source>
        <dbReference type="EMBL" id="SDR03954.1"/>
    </source>
</evidence>
<feature type="transmembrane region" description="Helical" evidence="1">
    <location>
        <begin position="85"/>
        <end position="104"/>
    </location>
</feature>
<organism evidence="2 3">
    <name type="scientific">Thermostaphylospora chromogena</name>
    <dbReference type="NCBI Taxonomy" id="35622"/>
    <lineage>
        <taxon>Bacteria</taxon>
        <taxon>Bacillati</taxon>
        <taxon>Actinomycetota</taxon>
        <taxon>Actinomycetes</taxon>
        <taxon>Streptosporangiales</taxon>
        <taxon>Thermomonosporaceae</taxon>
        <taxon>Thermostaphylospora</taxon>
    </lineage>
</organism>
<keyword evidence="1" id="KW-0812">Transmembrane</keyword>